<keyword evidence="5" id="KW-0131">Cell cycle</keyword>
<name>A0A139PMN5_STRMT</name>
<evidence type="ECO:0000256" key="4">
    <source>
        <dbReference type="ARBA" id="ARBA00023054"/>
    </source>
</evidence>
<dbReference type="GO" id="GO:0051301">
    <property type="term" value="P:cell division"/>
    <property type="evidence" value="ECO:0007669"/>
    <property type="project" value="UniProtKB-KW"/>
</dbReference>
<accession>A0A139PMN5</accession>
<dbReference type="EMBL" id="LQOD01000373">
    <property type="protein sequence ID" value="KXT91577.1"/>
    <property type="molecule type" value="Genomic_DNA"/>
</dbReference>
<dbReference type="PANTHER" id="PTHR35794">
    <property type="entry name" value="CELL DIVISION PROTEIN DIVIVA"/>
    <property type="match status" value="1"/>
</dbReference>
<evidence type="ECO:0000256" key="2">
    <source>
        <dbReference type="ARBA" id="ARBA00022490"/>
    </source>
</evidence>
<protein>
    <submittedName>
        <fullName evidence="6">Cell division protein GpsB</fullName>
    </submittedName>
</protein>
<evidence type="ECO:0000256" key="3">
    <source>
        <dbReference type="ARBA" id="ARBA00022618"/>
    </source>
</evidence>
<dbReference type="AlphaFoldDB" id="A0A139PMN5"/>
<evidence type="ECO:0000313" key="7">
    <source>
        <dbReference type="Proteomes" id="UP000070458"/>
    </source>
</evidence>
<dbReference type="InterPro" id="IPR007793">
    <property type="entry name" value="DivIVA_fam"/>
</dbReference>
<sequence>MNLLKIFPKIEALTLIFVCLFLYNNTSKREWRETWQVLFFLAKDIFEQEFGREVRGYSKVEVDEFLDDVIKDYETYAALVKSLRQEIADLKEELTRKPQVSSAPSPSHPDPIDVAASSSMTNFDILKRLNRLEKEVFGKQILDNTDL</sequence>
<proteinExistence type="predicted"/>
<organism evidence="6 7">
    <name type="scientific">Streptococcus mitis</name>
    <dbReference type="NCBI Taxonomy" id="28037"/>
    <lineage>
        <taxon>Bacteria</taxon>
        <taxon>Bacillati</taxon>
        <taxon>Bacillota</taxon>
        <taxon>Bacilli</taxon>
        <taxon>Lactobacillales</taxon>
        <taxon>Streptococcaceae</taxon>
        <taxon>Streptococcus</taxon>
        <taxon>Streptococcus mitis group</taxon>
    </lineage>
</organism>
<keyword evidence="2" id="KW-0963">Cytoplasm</keyword>
<evidence type="ECO:0000256" key="1">
    <source>
        <dbReference type="ARBA" id="ARBA00004496"/>
    </source>
</evidence>
<dbReference type="GO" id="GO:0005737">
    <property type="term" value="C:cytoplasm"/>
    <property type="evidence" value="ECO:0007669"/>
    <property type="project" value="UniProtKB-SubCell"/>
</dbReference>
<keyword evidence="4" id="KW-0175">Coiled coil</keyword>
<evidence type="ECO:0000313" key="6">
    <source>
        <dbReference type="EMBL" id="KXT91577.1"/>
    </source>
</evidence>
<evidence type="ECO:0000256" key="5">
    <source>
        <dbReference type="ARBA" id="ARBA00023306"/>
    </source>
</evidence>
<dbReference type="PANTHER" id="PTHR35794:SF1">
    <property type="entry name" value="CELL CYCLE PROTEIN GPSB"/>
    <property type="match status" value="1"/>
</dbReference>
<dbReference type="Gene3D" id="6.10.250.660">
    <property type="match status" value="1"/>
</dbReference>
<comment type="subcellular location">
    <subcellularLocation>
        <location evidence="1">Cytoplasm</location>
    </subcellularLocation>
</comment>
<dbReference type="NCBIfam" id="NF010725">
    <property type="entry name" value="PRK14127.1"/>
    <property type="match status" value="1"/>
</dbReference>
<dbReference type="Pfam" id="PF05103">
    <property type="entry name" value="DivIVA"/>
    <property type="match status" value="1"/>
</dbReference>
<dbReference type="NCBIfam" id="TIGR03544">
    <property type="entry name" value="DivI1A_domain"/>
    <property type="match status" value="1"/>
</dbReference>
<keyword evidence="3 6" id="KW-0132">Cell division</keyword>
<comment type="caution">
    <text evidence="6">The sequence shown here is derived from an EMBL/GenBank/DDBJ whole genome shotgun (WGS) entry which is preliminary data.</text>
</comment>
<dbReference type="InterPro" id="IPR019933">
    <property type="entry name" value="DivIVA_domain"/>
</dbReference>
<dbReference type="Proteomes" id="UP000070458">
    <property type="component" value="Unassembled WGS sequence"/>
</dbReference>
<reference evidence="6 7" key="1">
    <citation type="submission" date="2016-01" db="EMBL/GenBank/DDBJ databases">
        <title>Highly variable Streptococcus oralis are common among viridans streptococci isolated from primates.</title>
        <authorList>
            <person name="Denapaite D."/>
            <person name="Rieger M."/>
            <person name="Koendgen S."/>
            <person name="Brueckner R."/>
            <person name="Ochigava I."/>
            <person name="Kappeler P."/>
            <person name="Maetz-Rensing K."/>
            <person name="Leendertz F."/>
            <person name="Hakenbeck R."/>
        </authorList>
    </citation>
    <scope>NUCLEOTIDE SEQUENCE [LARGE SCALE GENOMIC DNA]</scope>
    <source>
        <strain evidence="6 7">DD26</strain>
    </source>
</reference>
<gene>
    <name evidence="6" type="ORF">SMIDD26_01586</name>
</gene>
<dbReference type="PATRIC" id="fig|28037.233.peg.1862"/>